<name>A0A836HBA9_9TRYP</name>
<protein>
    <submittedName>
        <fullName evidence="2">Uncharacterized protein</fullName>
    </submittedName>
</protein>
<evidence type="ECO:0000313" key="3">
    <source>
        <dbReference type="Proteomes" id="UP000674143"/>
    </source>
</evidence>
<dbReference type="RefSeq" id="XP_067064498.1">
    <property type="nucleotide sequence ID" value="XM_067209115.1"/>
</dbReference>
<dbReference type="Proteomes" id="UP000674143">
    <property type="component" value="Unassembled WGS sequence"/>
</dbReference>
<gene>
    <name evidence="2" type="ORF">LSCM4_07212</name>
</gene>
<dbReference type="KEGG" id="loi:92363049"/>
<organism evidence="2 3">
    <name type="scientific">Leishmania orientalis</name>
    <dbReference type="NCBI Taxonomy" id="2249476"/>
    <lineage>
        <taxon>Eukaryota</taxon>
        <taxon>Discoba</taxon>
        <taxon>Euglenozoa</taxon>
        <taxon>Kinetoplastea</taxon>
        <taxon>Metakinetoplastina</taxon>
        <taxon>Trypanosomatida</taxon>
        <taxon>Trypanosomatidae</taxon>
        <taxon>Leishmaniinae</taxon>
        <taxon>Leishmania</taxon>
    </lineage>
</organism>
<dbReference type="InterPro" id="IPR011990">
    <property type="entry name" value="TPR-like_helical_dom_sf"/>
</dbReference>
<reference evidence="3" key="2">
    <citation type="journal article" date="2021" name="Sci. Data">
        <title>Chromosome-scale genome sequencing, assembly and annotation of six genomes from subfamily Leishmaniinae.</title>
        <authorList>
            <person name="Almutairi H."/>
            <person name="Urbaniak M.D."/>
            <person name="Bates M.D."/>
            <person name="Jariyapan N."/>
            <person name="Kwakye-Nuako G."/>
            <person name="Thomaz Soccol V."/>
            <person name="Al-Salem W.S."/>
            <person name="Dillon R.J."/>
            <person name="Bates P.A."/>
            <person name="Gatherer D."/>
        </authorList>
    </citation>
    <scope>NUCLEOTIDE SEQUENCE [LARGE SCALE GENOMIC DNA]</scope>
</reference>
<feature type="region of interest" description="Disordered" evidence="1">
    <location>
        <begin position="415"/>
        <end position="447"/>
    </location>
</feature>
<dbReference type="SMR" id="A0A836HBA9"/>
<dbReference type="GeneID" id="92363049"/>
<keyword evidence="3" id="KW-1185">Reference proteome</keyword>
<dbReference type="AlphaFoldDB" id="A0A836HBA9"/>
<evidence type="ECO:0000313" key="2">
    <source>
        <dbReference type="EMBL" id="KAG5483002.1"/>
    </source>
</evidence>
<sequence>MLRRNFFALAPSIPRSVWDPAHHNVNWVDSYSTSIADRRHWPAKKWSIGLEPCTPRDWLRFSYRNLAYAYNGALRACATFPEMLIYYKEMKQRGVKVDVDTLNALLSRAARYERIHVDDVFLLFDELTALGARPDIASVETLHTVLEHAAHQPPEWREARRRQLVELYQYLALEEIERLAPHHVDALLSAQIARLRGNLKQLKASLSPSVYRRYFAVIDLGETLIHEVHNFLWEYVDTDHAAMDVPSLQLRIPFVASVMKRPLPTADPAHVKATDFEDTDVCSVLLAAVERCVDGDFHDSRPVSERRMYLALLTMLTSSGVLYSADLIAQMMDIVKYSRDDRGRDRDAQRLLRYALRGSSAANDAAYRELWRAVAPPVDARVVGRYLASRDPWSPVRICYDRSLQFRAFPTMQLSATSGRSSTASPAATASTAGEAGRSSVDAAAAEPAETLDGVSADLLPSVVAKTAEALQQRWDDVRRLIDMTGVLRVSGGRTSAMAGTAAQTREAAQQAMEVFTGAAVFLRGVATGCRYGELTDALAIQAVGDGQQGQNHALRAVPRGGAATAVDTAHSNSHASAELFAGDLDFDVWQRLLQCVQQLRQDMEQFMVQQYEAHGLQLEPEFECWEAMLVVLRCILDFCLVHMQQYGRAAGGGMAESLFQETAQLRTQLVEESRTRFNGRMRILWLQEV</sequence>
<reference evidence="3" key="1">
    <citation type="journal article" date="2021" name="Microbiol. Resour. Announc.">
        <title>LGAAP: Leishmaniinae Genome Assembly and Annotation Pipeline.</title>
        <authorList>
            <person name="Almutairi H."/>
            <person name="Urbaniak M.D."/>
            <person name="Bates M.D."/>
            <person name="Jariyapan N."/>
            <person name="Kwakye-Nuako G."/>
            <person name="Thomaz-Soccol V."/>
            <person name="Al-Salem W.S."/>
            <person name="Dillon R.J."/>
            <person name="Bates P.A."/>
            <person name="Gatherer D."/>
        </authorList>
    </citation>
    <scope>NUCLEOTIDE SEQUENCE [LARGE SCALE GENOMIC DNA]</scope>
</reference>
<dbReference type="FunFam" id="1.25.40.10:FF:001410">
    <property type="entry name" value="Hypothetical_protein_-_conserved"/>
    <property type="match status" value="1"/>
</dbReference>
<proteinExistence type="predicted"/>
<dbReference type="EMBL" id="JAFHLR010000015">
    <property type="protein sequence ID" value="KAG5483002.1"/>
    <property type="molecule type" value="Genomic_DNA"/>
</dbReference>
<dbReference type="Gene3D" id="1.25.40.10">
    <property type="entry name" value="Tetratricopeptide repeat domain"/>
    <property type="match status" value="1"/>
</dbReference>
<accession>A0A836HBA9</accession>
<feature type="compositionally biased region" description="Low complexity" evidence="1">
    <location>
        <begin position="415"/>
        <end position="440"/>
    </location>
</feature>
<evidence type="ECO:0000256" key="1">
    <source>
        <dbReference type="SAM" id="MobiDB-lite"/>
    </source>
</evidence>
<comment type="caution">
    <text evidence="2">The sequence shown here is derived from an EMBL/GenBank/DDBJ whole genome shotgun (WGS) entry which is preliminary data.</text>
</comment>